<evidence type="ECO:0000313" key="1">
    <source>
        <dbReference type="EMBL" id="KAI2663836.1"/>
    </source>
</evidence>
<name>A0ABQ8MNN7_LABRO</name>
<organism evidence="1 2">
    <name type="scientific">Labeo rohita</name>
    <name type="common">Indian major carp</name>
    <name type="synonym">Cyprinus rohita</name>
    <dbReference type="NCBI Taxonomy" id="84645"/>
    <lineage>
        <taxon>Eukaryota</taxon>
        <taxon>Metazoa</taxon>
        <taxon>Chordata</taxon>
        <taxon>Craniata</taxon>
        <taxon>Vertebrata</taxon>
        <taxon>Euteleostomi</taxon>
        <taxon>Actinopterygii</taxon>
        <taxon>Neopterygii</taxon>
        <taxon>Teleostei</taxon>
        <taxon>Ostariophysi</taxon>
        <taxon>Cypriniformes</taxon>
        <taxon>Cyprinidae</taxon>
        <taxon>Labeoninae</taxon>
        <taxon>Labeonini</taxon>
        <taxon>Labeo</taxon>
    </lineage>
</organism>
<protein>
    <submittedName>
        <fullName evidence="1">Uncharacterized protein</fullName>
    </submittedName>
</protein>
<accession>A0ABQ8MNN7</accession>
<gene>
    <name evidence="1" type="ORF">H4Q32_012446</name>
</gene>
<keyword evidence="2" id="KW-1185">Reference proteome</keyword>
<comment type="caution">
    <text evidence="1">The sequence shown here is derived from an EMBL/GenBank/DDBJ whole genome shotgun (WGS) entry which is preliminary data.</text>
</comment>
<sequence length="10" mass="1351">MSQQIRYRRL</sequence>
<dbReference type="Proteomes" id="UP000830375">
    <property type="component" value="Unassembled WGS sequence"/>
</dbReference>
<reference evidence="1 2" key="1">
    <citation type="submission" date="2022-01" db="EMBL/GenBank/DDBJ databases">
        <title>A high-quality chromosome-level genome assembly of rohu carp, Labeo rohita.</title>
        <authorList>
            <person name="Arick M.A. II"/>
            <person name="Hsu C.-Y."/>
            <person name="Magbanua Z."/>
            <person name="Pechanova O."/>
            <person name="Grover C."/>
            <person name="Miller E."/>
            <person name="Thrash A."/>
            <person name="Ezzel L."/>
            <person name="Alam S."/>
            <person name="Benzie J."/>
            <person name="Hamilton M."/>
            <person name="Karsi A."/>
            <person name="Lawrence M.L."/>
            <person name="Peterson D.G."/>
        </authorList>
    </citation>
    <scope>NUCLEOTIDE SEQUENCE [LARGE SCALE GENOMIC DNA]</scope>
    <source>
        <strain evidence="2">BAU-BD-2019</strain>
        <tissue evidence="1">Blood</tissue>
    </source>
</reference>
<evidence type="ECO:0000313" key="2">
    <source>
        <dbReference type="Proteomes" id="UP000830375"/>
    </source>
</evidence>
<proteinExistence type="predicted"/>
<dbReference type="EMBL" id="JACTAM010000006">
    <property type="protein sequence ID" value="KAI2663836.1"/>
    <property type="molecule type" value="Genomic_DNA"/>
</dbReference>